<evidence type="ECO:0000313" key="1">
    <source>
        <dbReference type="EMBL" id="RIE14340.1"/>
    </source>
</evidence>
<dbReference type="InterPro" id="IPR024747">
    <property type="entry name" value="Pyridox_Oxase-rel"/>
</dbReference>
<dbReference type="PANTHER" id="PTHR34071:SF2">
    <property type="entry name" value="FLAVIN-NUCLEOTIDE-BINDING PROTEIN"/>
    <property type="match status" value="1"/>
</dbReference>
<evidence type="ECO:0000313" key="3">
    <source>
        <dbReference type="Proteomes" id="UP000265724"/>
    </source>
</evidence>
<dbReference type="RefSeq" id="WP_119088321.1">
    <property type="nucleotide sequence ID" value="NZ_QXIV01000059.1"/>
</dbReference>
<keyword evidence="3" id="KW-1185">Reference proteome</keyword>
<sequence length="165" mass="18063">MGTTERPMRKKEYEVTDTAVLQHILGRATLCRVAVVDGSEPYLVTMNCGWDGERLLLHGASQGRKLDILRANPRVCVEIDEDVQLVFGATGEECTANYVSVIGTGTASFVLDPQVKGRDLNVIARQCHPGVPEEVFPDEALSRVAVLEVQFDHLTCKAKGTTPRP</sequence>
<dbReference type="EMBL" id="QXIX01000030">
    <property type="protein sequence ID" value="RIE14340.1"/>
    <property type="molecule type" value="Genomic_DNA"/>
</dbReference>
<dbReference type="Pfam" id="PF12900">
    <property type="entry name" value="Pyridox_ox_2"/>
    <property type="match status" value="1"/>
</dbReference>
<dbReference type="EMBL" id="QXIW01000008">
    <property type="protein sequence ID" value="RIE14656.1"/>
    <property type="molecule type" value="Genomic_DNA"/>
</dbReference>
<evidence type="ECO:0000313" key="2">
    <source>
        <dbReference type="EMBL" id="RIE14656.1"/>
    </source>
</evidence>
<protein>
    <submittedName>
        <fullName evidence="2">Pyridoxamine 5'-phosphate oxidase family protein</fullName>
    </submittedName>
</protein>
<dbReference type="PANTHER" id="PTHR34071">
    <property type="entry name" value="5-NITROIMIDAZOLE ANTIBIOTICS RESISTANCE PROTEIN, NIMA-FAMILY-RELATED PROTEIN-RELATED"/>
    <property type="match status" value="1"/>
</dbReference>
<dbReference type="AlphaFoldDB" id="A0A398DG84"/>
<accession>A0A398DG84</accession>
<dbReference type="Gene3D" id="2.30.110.10">
    <property type="entry name" value="Electron Transport, Fmn-binding Protein, Chain A"/>
    <property type="match status" value="1"/>
</dbReference>
<dbReference type="Proteomes" id="UP000266042">
    <property type="component" value="Unassembled WGS sequence"/>
</dbReference>
<reference evidence="3 4" key="1">
    <citation type="submission" date="2018-09" db="EMBL/GenBank/DDBJ databases">
        <title>Discovery and Ecogenomic Context for Candidatus Cryosericales, a Global Caldiserica Order Active in Thawing Permafrost.</title>
        <authorList>
            <person name="Martinez M.A."/>
            <person name="Woodcroft B.J."/>
            <person name="Ignacio Espinoza J.C."/>
            <person name="Zayed A."/>
            <person name="Singleton C.M."/>
            <person name="Boyd J."/>
            <person name="Li Y.-F."/>
            <person name="Purvine S."/>
            <person name="Maughan H."/>
            <person name="Hodgkins S.B."/>
            <person name="Anderson D."/>
            <person name="Sederholm M."/>
            <person name="Temperton B."/>
            <person name="Saleska S.R."/>
            <person name="Tyson G.W."/>
            <person name="Rich V.I."/>
        </authorList>
    </citation>
    <scope>NUCLEOTIDE SEQUENCE [LARGE SCALE GENOMIC DNA]</scope>
    <source>
        <strain evidence="1 3">SMC2</strain>
        <strain evidence="2 4">SMC3</strain>
    </source>
</reference>
<proteinExistence type="predicted"/>
<comment type="caution">
    <text evidence="2">The sequence shown here is derived from an EMBL/GenBank/DDBJ whole genome shotgun (WGS) entry which is preliminary data.</text>
</comment>
<gene>
    <name evidence="1" type="ORF">SMC2_03070</name>
    <name evidence="2" type="ORF">SMC3_01585</name>
</gene>
<dbReference type="Proteomes" id="UP000265724">
    <property type="component" value="Unassembled WGS sequence"/>
</dbReference>
<evidence type="ECO:0000313" key="4">
    <source>
        <dbReference type="Proteomes" id="UP000266042"/>
    </source>
</evidence>
<dbReference type="SUPFAM" id="SSF50475">
    <property type="entry name" value="FMN-binding split barrel"/>
    <property type="match status" value="1"/>
</dbReference>
<organism evidence="2 4">
    <name type="scientific">Candidatus Cryosericum hinesii</name>
    <dbReference type="NCBI Taxonomy" id="2290915"/>
    <lineage>
        <taxon>Bacteria</taxon>
        <taxon>Pseudomonadati</taxon>
        <taxon>Caldisericota/Cryosericota group</taxon>
        <taxon>Candidatus Cryosericota</taxon>
        <taxon>Candidatus Cryosericia</taxon>
        <taxon>Candidatus Cryosericales</taxon>
        <taxon>Candidatus Cryosericaceae</taxon>
        <taxon>Candidatus Cryosericum</taxon>
    </lineage>
</organism>
<name>A0A398DG84_9BACT</name>
<dbReference type="InterPro" id="IPR012349">
    <property type="entry name" value="Split_barrel_FMN-bd"/>
</dbReference>